<dbReference type="AlphaFoldDB" id="A0A0K1ERA9"/>
<dbReference type="SUPFAM" id="SSF111331">
    <property type="entry name" value="NAD kinase/diacylglycerol kinase-like"/>
    <property type="match status" value="1"/>
</dbReference>
<dbReference type="EMBL" id="CP012159">
    <property type="protein sequence ID" value="AKT43381.1"/>
    <property type="molecule type" value="Genomic_DNA"/>
</dbReference>
<dbReference type="InterPro" id="IPR017438">
    <property type="entry name" value="ATP-NAD_kinase_N"/>
</dbReference>
<evidence type="ECO:0000313" key="3">
    <source>
        <dbReference type="Proteomes" id="UP000067626"/>
    </source>
</evidence>
<dbReference type="InterPro" id="IPR001206">
    <property type="entry name" value="Diacylglycerol_kinase_cat_dom"/>
</dbReference>
<reference evidence="2 3" key="1">
    <citation type="submission" date="2015-07" db="EMBL/GenBank/DDBJ databases">
        <title>Genome analysis of myxobacterium Chondromyces crocatus Cm c5 reveals a high potential for natural compound synthesis and the genetic basis for the loss of fruiting body formation.</title>
        <authorList>
            <person name="Zaburannyi N."/>
            <person name="Bunk B."/>
            <person name="Maier J."/>
            <person name="Overmann J."/>
            <person name="Mueller R."/>
        </authorList>
    </citation>
    <scope>NUCLEOTIDE SEQUENCE [LARGE SCALE GENOMIC DNA]</scope>
    <source>
        <strain evidence="2 3">Cm c5</strain>
    </source>
</reference>
<evidence type="ECO:0000313" key="2">
    <source>
        <dbReference type="EMBL" id="AKT43381.1"/>
    </source>
</evidence>
<feature type="domain" description="DAGKc" evidence="1">
    <location>
        <begin position="5"/>
        <end position="118"/>
    </location>
</feature>
<dbReference type="STRING" id="52.CMC5_076130"/>
<accession>A0A0K1ERA9</accession>
<dbReference type="OrthoDB" id="5493625at2"/>
<dbReference type="InterPro" id="IPR016064">
    <property type="entry name" value="NAD/diacylglycerol_kinase_sf"/>
</dbReference>
<organism evidence="2 3">
    <name type="scientific">Chondromyces crocatus</name>
    <dbReference type="NCBI Taxonomy" id="52"/>
    <lineage>
        <taxon>Bacteria</taxon>
        <taxon>Pseudomonadati</taxon>
        <taxon>Myxococcota</taxon>
        <taxon>Polyangia</taxon>
        <taxon>Polyangiales</taxon>
        <taxon>Polyangiaceae</taxon>
        <taxon>Chondromyces</taxon>
    </lineage>
</organism>
<dbReference type="KEGG" id="ccro:CMC5_076130"/>
<protein>
    <recommendedName>
        <fullName evidence="1">DAGKc domain-containing protein</fullName>
    </recommendedName>
</protein>
<dbReference type="RefSeq" id="WP_050434856.1">
    <property type="nucleotide sequence ID" value="NZ_CP012159.1"/>
</dbReference>
<dbReference type="GO" id="GO:0016301">
    <property type="term" value="F:kinase activity"/>
    <property type="evidence" value="ECO:0007669"/>
    <property type="project" value="InterPro"/>
</dbReference>
<dbReference type="Gene3D" id="3.40.50.10330">
    <property type="entry name" value="Probable inorganic polyphosphate/atp-NAD kinase, domain 1"/>
    <property type="match status" value="1"/>
</dbReference>
<gene>
    <name evidence="2" type="ORF">CMC5_076130</name>
</gene>
<name>A0A0K1ERA9_CHOCO</name>
<dbReference type="Proteomes" id="UP000067626">
    <property type="component" value="Chromosome"/>
</dbReference>
<keyword evidence="3" id="KW-1185">Reference proteome</keyword>
<evidence type="ECO:0000259" key="1">
    <source>
        <dbReference type="Pfam" id="PF00781"/>
    </source>
</evidence>
<proteinExistence type="predicted"/>
<sequence>MRIDVIVNTTARKLRTNPALLRRMATSCGRHATLHPTRTSAQLGAVCQSIADRGTDLIVFSGGDGSYMAGITALTRTLGDDALPPIALLPGGTVSTVARNWGMTGDPAELLERLLDQVRRGTAPLDFEPRPTLRVHATTTEGVEARTGFIFGTGLVAKFFDLYYAGGAEGYTTAARITARVLLESFFDGAYARQVLDPLPCRIEVDGRPLAPASWSLVVASVVPDLGLNMRVTYRAGEDPQRLHCVASPLPSRQLSPRITRVLSGRSIGGDGHFDDLAHRLAIQAEGGFPYILDGDRLQARRVEVTAGPLLRLVSSSSMRDSARDGPGMTQK</sequence>
<dbReference type="Pfam" id="PF00781">
    <property type="entry name" value="DAGK_cat"/>
    <property type="match status" value="1"/>
</dbReference>